<dbReference type="Proteomes" id="UP001209878">
    <property type="component" value="Unassembled WGS sequence"/>
</dbReference>
<sequence length="257" mass="28217">MTWSVLHMCLLLTVYGSDGQSTSADPRCVYTFTVPTSDCAQTPGPSVDDQLLKGYVIALQEQFKQMVSDVRDLRERNDKLLSDVENLKKDSHSGVAGGALYNVQGGGTNYQCLPRDPQWGQHTEGLTSGAYIHGAEYEMPRANSPFLKTNFDGVPFNNDVPCAVCHVTGRQAKLMIPARKECPGGWTREYHGYLTTSADIYHPTTFECMDEAPEVIEGMGRDSDGALFYTVEGDCSCSLPCPNYVNGWALTCIVCTK</sequence>
<dbReference type="InterPro" id="IPR051077">
    <property type="entry name" value="Ca-dependent_lectin"/>
</dbReference>
<gene>
    <name evidence="3" type="ORF">NP493_1925g00026</name>
</gene>
<dbReference type="GO" id="GO:0005615">
    <property type="term" value="C:extracellular space"/>
    <property type="evidence" value="ECO:0007669"/>
    <property type="project" value="TreeGrafter"/>
</dbReference>
<feature type="coiled-coil region" evidence="1">
    <location>
        <begin position="56"/>
        <end position="90"/>
    </location>
</feature>
<keyword evidence="1" id="KW-0175">Coiled coil</keyword>
<evidence type="ECO:0000256" key="2">
    <source>
        <dbReference type="SAM" id="SignalP"/>
    </source>
</evidence>
<accession>A0AAD9JQ97</accession>
<protein>
    <recommendedName>
        <fullName evidence="5">Short-chain collagen C4-like</fullName>
    </recommendedName>
</protein>
<dbReference type="PANTHER" id="PTHR24024">
    <property type="entry name" value="PULMONARY SURFACTANT-ASSOCIATED PROTEIN A"/>
    <property type="match status" value="1"/>
</dbReference>
<reference evidence="3" key="1">
    <citation type="journal article" date="2023" name="Mol. Biol. Evol.">
        <title>Third-Generation Sequencing Reveals the Adaptive Role of the Epigenome in Three Deep-Sea Polychaetes.</title>
        <authorList>
            <person name="Perez M."/>
            <person name="Aroh O."/>
            <person name="Sun Y."/>
            <person name="Lan Y."/>
            <person name="Juniper S.K."/>
            <person name="Young C.R."/>
            <person name="Angers B."/>
            <person name="Qian P.Y."/>
        </authorList>
    </citation>
    <scope>NUCLEOTIDE SEQUENCE</scope>
    <source>
        <strain evidence="3">R07B-5</strain>
    </source>
</reference>
<organism evidence="3 4">
    <name type="scientific">Ridgeia piscesae</name>
    <name type="common">Tubeworm</name>
    <dbReference type="NCBI Taxonomy" id="27915"/>
    <lineage>
        <taxon>Eukaryota</taxon>
        <taxon>Metazoa</taxon>
        <taxon>Spiralia</taxon>
        <taxon>Lophotrochozoa</taxon>
        <taxon>Annelida</taxon>
        <taxon>Polychaeta</taxon>
        <taxon>Sedentaria</taxon>
        <taxon>Canalipalpata</taxon>
        <taxon>Sabellida</taxon>
        <taxon>Siboglinidae</taxon>
        <taxon>Ridgeia</taxon>
    </lineage>
</organism>
<evidence type="ECO:0000313" key="4">
    <source>
        <dbReference type="Proteomes" id="UP001209878"/>
    </source>
</evidence>
<dbReference type="EMBL" id="JAODUO010001922">
    <property type="protein sequence ID" value="KAK2156962.1"/>
    <property type="molecule type" value="Genomic_DNA"/>
</dbReference>
<feature type="chain" id="PRO_5042087038" description="Short-chain collagen C4-like" evidence="2">
    <location>
        <begin position="20"/>
        <end position="257"/>
    </location>
</feature>
<keyword evidence="2" id="KW-0732">Signal</keyword>
<dbReference type="PANTHER" id="PTHR24024:SF18">
    <property type="entry name" value="SHORT-CHAIN COLLAGEN C4-LIKE"/>
    <property type="match status" value="1"/>
</dbReference>
<feature type="signal peptide" evidence="2">
    <location>
        <begin position="1"/>
        <end position="19"/>
    </location>
</feature>
<evidence type="ECO:0000313" key="3">
    <source>
        <dbReference type="EMBL" id="KAK2156962.1"/>
    </source>
</evidence>
<proteinExistence type="predicted"/>
<evidence type="ECO:0000256" key="1">
    <source>
        <dbReference type="SAM" id="Coils"/>
    </source>
</evidence>
<keyword evidence="4" id="KW-1185">Reference proteome</keyword>
<name>A0AAD9JQ97_RIDPI</name>
<dbReference type="AlphaFoldDB" id="A0AAD9JQ97"/>
<comment type="caution">
    <text evidence="3">The sequence shown here is derived from an EMBL/GenBank/DDBJ whole genome shotgun (WGS) entry which is preliminary data.</text>
</comment>
<evidence type="ECO:0008006" key="5">
    <source>
        <dbReference type="Google" id="ProtNLM"/>
    </source>
</evidence>